<dbReference type="GeneID" id="96653712"/>
<reference evidence="1 2" key="1">
    <citation type="submission" date="2020-01" db="EMBL/GenBank/DDBJ databases">
        <title>Insect and environment-associated Actinomycetes.</title>
        <authorList>
            <person name="Currrie C."/>
            <person name="Chevrette M."/>
            <person name="Carlson C."/>
            <person name="Stubbendieck R."/>
            <person name="Wendt-Pienkowski E."/>
        </authorList>
    </citation>
    <scope>NUCLEOTIDE SEQUENCE [LARGE SCALE GENOMIC DNA]</scope>
    <source>
        <strain evidence="1 2">SID7739</strain>
    </source>
</reference>
<comment type="caution">
    <text evidence="1">The sequence shown here is derived from an EMBL/GenBank/DDBJ whole genome shotgun (WGS) entry which is preliminary data.</text>
</comment>
<sequence>MGRRCTARGSGRWRAGRVGWGLAALLAGLLVTGCAAFDTEDDVRRARELAEELYPGELDVVDARILFPETTGSEVTLSVEDDPDAAVRFRVDAGKDRCDGGPDCADALREAVDRARREARHLRAMREAFDGCGHPVLATDEKLTAPWIEARVSEGTLDEVLARAGACAQRWVTARAEQGPKEVPGWVTVNFAAPGTAEGLPAAKRTLPTVLRLTHGPRLAALADKAYYVAAYPVGEDAGHTVDTASARLRIVSPFEERQAFSRRIDASVRPALRATYPEAVTSGGAGMGVWRLEPGTVRRVRGYVLFCERPPADGERCLGDLAALVTSDPRGRDAEVVDVLTDIRDEHGVLRLPPR</sequence>
<name>A0A6G3T7N6_9ACTN</name>
<protein>
    <recommendedName>
        <fullName evidence="3">Lipoprotein</fullName>
    </recommendedName>
</protein>
<dbReference type="NCBIfam" id="NF046121">
    <property type="entry name" value="lipo_SCO7460"/>
    <property type="match status" value="1"/>
</dbReference>
<organism evidence="1 2">
    <name type="scientific">Streptomyces rubrogriseus</name>
    <dbReference type="NCBI Taxonomy" id="194673"/>
    <lineage>
        <taxon>Bacteria</taxon>
        <taxon>Bacillati</taxon>
        <taxon>Actinomycetota</taxon>
        <taxon>Actinomycetes</taxon>
        <taxon>Kitasatosporales</taxon>
        <taxon>Streptomycetaceae</taxon>
        <taxon>Streptomyces</taxon>
        <taxon>Streptomyces violaceoruber group</taxon>
    </lineage>
</organism>
<gene>
    <name evidence="1" type="ORF">G3I66_05950</name>
</gene>
<dbReference type="Proteomes" id="UP000475666">
    <property type="component" value="Unassembled WGS sequence"/>
</dbReference>
<dbReference type="RefSeq" id="WP_109032221.1">
    <property type="nucleotide sequence ID" value="NZ_BEWD01000006.1"/>
</dbReference>
<evidence type="ECO:0000313" key="1">
    <source>
        <dbReference type="EMBL" id="NEC32720.1"/>
    </source>
</evidence>
<dbReference type="PROSITE" id="PS51257">
    <property type="entry name" value="PROKAR_LIPOPROTEIN"/>
    <property type="match status" value="1"/>
</dbReference>
<accession>A0A6G3T7N6</accession>
<evidence type="ECO:0008006" key="3">
    <source>
        <dbReference type="Google" id="ProtNLM"/>
    </source>
</evidence>
<dbReference type="AlphaFoldDB" id="A0A6G3T7N6"/>
<proteinExistence type="predicted"/>
<evidence type="ECO:0000313" key="2">
    <source>
        <dbReference type="Proteomes" id="UP000475666"/>
    </source>
</evidence>
<dbReference type="EMBL" id="JAAGMQ010000175">
    <property type="protein sequence ID" value="NEC32720.1"/>
    <property type="molecule type" value="Genomic_DNA"/>
</dbReference>